<dbReference type="InterPro" id="IPR011055">
    <property type="entry name" value="Dup_hybrid_motif"/>
</dbReference>
<dbReference type="GO" id="GO:0004222">
    <property type="term" value="F:metalloendopeptidase activity"/>
    <property type="evidence" value="ECO:0007669"/>
    <property type="project" value="TreeGrafter"/>
</dbReference>
<dbReference type="AlphaFoldDB" id="A0A6J6EZN9"/>
<dbReference type="InterPro" id="IPR016047">
    <property type="entry name" value="M23ase_b-sheet_dom"/>
</dbReference>
<proteinExistence type="predicted"/>
<dbReference type="EMBL" id="CAEZTV010000071">
    <property type="protein sequence ID" value="CAB4580789.1"/>
    <property type="molecule type" value="Genomic_DNA"/>
</dbReference>
<gene>
    <name evidence="2" type="ORF">UFOPK1747_00554</name>
</gene>
<organism evidence="2">
    <name type="scientific">freshwater metagenome</name>
    <dbReference type="NCBI Taxonomy" id="449393"/>
    <lineage>
        <taxon>unclassified sequences</taxon>
        <taxon>metagenomes</taxon>
        <taxon>ecological metagenomes</taxon>
    </lineage>
</organism>
<dbReference type="CDD" id="cd12797">
    <property type="entry name" value="M23_peptidase"/>
    <property type="match status" value="1"/>
</dbReference>
<dbReference type="SUPFAM" id="SSF51261">
    <property type="entry name" value="Duplicated hybrid motif"/>
    <property type="match status" value="1"/>
</dbReference>
<dbReference type="PANTHER" id="PTHR21666:SF268">
    <property type="entry name" value="PEPTIDASE M23 DOMAIN-CONTAINING PROTEIN"/>
    <property type="match status" value="1"/>
</dbReference>
<dbReference type="InterPro" id="IPR050570">
    <property type="entry name" value="Cell_wall_metabolism_enzyme"/>
</dbReference>
<protein>
    <submittedName>
        <fullName evidence="2">Unannotated protein</fullName>
    </submittedName>
</protein>
<evidence type="ECO:0000259" key="1">
    <source>
        <dbReference type="Pfam" id="PF01551"/>
    </source>
</evidence>
<dbReference type="Pfam" id="PF01551">
    <property type="entry name" value="Peptidase_M23"/>
    <property type="match status" value="1"/>
</dbReference>
<reference evidence="2" key="1">
    <citation type="submission" date="2020-05" db="EMBL/GenBank/DDBJ databases">
        <authorList>
            <person name="Chiriac C."/>
            <person name="Salcher M."/>
            <person name="Ghai R."/>
            <person name="Kavagutti S V."/>
        </authorList>
    </citation>
    <scope>NUCLEOTIDE SEQUENCE</scope>
</reference>
<dbReference type="Gene3D" id="2.70.70.10">
    <property type="entry name" value="Glucose Permease (Domain IIA)"/>
    <property type="match status" value="1"/>
</dbReference>
<dbReference type="PANTHER" id="PTHR21666">
    <property type="entry name" value="PEPTIDASE-RELATED"/>
    <property type="match status" value="1"/>
</dbReference>
<evidence type="ECO:0000313" key="2">
    <source>
        <dbReference type="EMBL" id="CAB4580789.1"/>
    </source>
</evidence>
<feature type="domain" description="M23ase beta-sheet core" evidence="1">
    <location>
        <begin position="50"/>
        <end position="149"/>
    </location>
</feature>
<sequence length="204" mass="21840">MKLLRILTLSIIIPTQIFIFTPAVSAAPIYVFPITNCVATYGKYHHSYPATDINTKRGCAFVAPTAGVVDVVLAKDVWSGKTNLGQDRGGLAVGIIGDDGVRYYGSHLSKIEPGIAAGLRVAAGAKLGEVGSTGSARGTKPHLHFGISWPTDNSVWWVRRGVVAPWKFLEAWKAGKDLSPAKAVNAAKIRLGEIPPEPKNEVRK</sequence>
<name>A0A6J6EZN9_9ZZZZ</name>
<accession>A0A6J6EZN9</accession>